<feature type="transmembrane region" description="Helical" evidence="2">
    <location>
        <begin position="339"/>
        <end position="360"/>
    </location>
</feature>
<evidence type="ECO:0000313" key="3">
    <source>
        <dbReference type="EMBL" id="PHU37860.1"/>
    </source>
</evidence>
<dbReference type="PRINTS" id="PR00303">
    <property type="entry name" value="SECYTRNLCASE"/>
</dbReference>
<name>A0A2G3E3X9_9FIRM</name>
<keyword evidence="2" id="KW-0812">Transmembrane</keyword>
<reference evidence="3 4" key="1">
    <citation type="submission" date="2017-10" db="EMBL/GenBank/DDBJ databases">
        <title>Resolving the taxonomy of Roseburia spp., Eubacterium rectale and Agathobacter spp. through phylogenomic analysis.</title>
        <authorList>
            <person name="Sheridan P.O."/>
            <person name="Walker A.W."/>
            <person name="Duncan S.H."/>
            <person name="Scott K.P."/>
            <person name="Toole P.W.O."/>
            <person name="Luis P."/>
            <person name="Flint H.J."/>
        </authorList>
    </citation>
    <scope>NUCLEOTIDE SEQUENCE [LARGE SCALE GENOMIC DNA]</scope>
    <source>
        <strain evidence="3 4">JK623</strain>
    </source>
</reference>
<evidence type="ECO:0000256" key="1">
    <source>
        <dbReference type="RuleBase" id="RU004349"/>
    </source>
</evidence>
<feature type="transmembrane region" description="Helical" evidence="2">
    <location>
        <begin position="166"/>
        <end position="183"/>
    </location>
</feature>
<dbReference type="Proteomes" id="UP000224563">
    <property type="component" value="Unassembled WGS sequence"/>
</dbReference>
<feature type="transmembrane region" description="Helical" evidence="2">
    <location>
        <begin position="242"/>
        <end position="262"/>
    </location>
</feature>
<dbReference type="PANTHER" id="PTHR10906">
    <property type="entry name" value="SECY/SEC61-ALPHA FAMILY MEMBER"/>
    <property type="match status" value="1"/>
</dbReference>
<protein>
    <submittedName>
        <fullName evidence="3">Preprotein translocase subunit SecY</fullName>
    </submittedName>
</protein>
<gene>
    <name evidence="3" type="ORF">CSX02_05805</name>
</gene>
<feature type="transmembrane region" description="Helical" evidence="2">
    <location>
        <begin position="63"/>
        <end position="83"/>
    </location>
</feature>
<feature type="transmembrane region" description="Helical" evidence="2">
    <location>
        <begin position="282"/>
        <end position="303"/>
    </location>
</feature>
<feature type="transmembrane region" description="Helical" evidence="2">
    <location>
        <begin position="103"/>
        <end position="120"/>
    </location>
</feature>
<dbReference type="GO" id="GO:0015031">
    <property type="term" value="P:protein transport"/>
    <property type="evidence" value="ECO:0007669"/>
    <property type="project" value="InterPro"/>
</dbReference>
<feature type="transmembrane region" description="Helical" evidence="2">
    <location>
        <begin position="189"/>
        <end position="206"/>
    </location>
</feature>
<keyword evidence="2" id="KW-1133">Transmembrane helix</keyword>
<keyword evidence="4" id="KW-1185">Reference proteome</keyword>
<reference evidence="3 4" key="2">
    <citation type="submission" date="2017-10" db="EMBL/GenBank/DDBJ databases">
        <authorList>
            <person name="Banno H."/>
            <person name="Chua N.-H."/>
        </authorList>
    </citation>
    <scope>NUCLEOTIDE SEQUENCE [LARGE SCALE GENOMIC DNA]</scope>
    <source>
        <strain evidence="3 4">JK623</strain>
    </source>
</reference>
<dbReference type="PIRSF" id="PIRSF004557">
    <property type="entry name" value="SecY"/>
    <property type="match status" value="1"/>
</dbReference>
<dbReference type="SUPFAM" id="SSF103491">
    <property type="entry name" value="Preprotein translocase SecY subunit"/>
    <property type="match status" value="1"/>
</dbReference>
<organism evidence="3 4">
    <name type="scientific">Agathobacter ruminis</name>
    <dbReference type="NCBI Taxonomy" id="1712665"/>
    <lineage>
        <taxon>Bacteria</taxon>
        <taxon>Bacillati</taxon>
        <taxon>Bacillota</taxon>
        <taxon>Clostridia</taxon>
        <taxon>Lachnospirales</taxon>
        <taxon>Lachnospiraceae</taxon>
        <taxon>Agathobacter</taxon>
    </lineage>
</organism>
<comment type="similarity">
    <text evidence="1">Belongs to the SecY/SEC61-alpha family.</text>
</comment>
<dbReference type="Gene3D" id="1.10.3370.10">
    <property type="entry name" value="SecY subunit domain"/>
    <property type="match status" value="1"/>
</dbReference>
<evidence type="ECO:0000313" key="4">
    <source>
        <dbReference type="Proteomes" id="UP000224563"/>
    </source>
</evidence>
<feature type="transmembrane region" description="Helical" evidence="2">
    <location>
        <begin position="366"/>
        <end position="385"/>
    </location>
</feature>
<dbReference type="GO" id="GO:0016020">
    <property type="term" value="C:membrane"/>
    <property type="evidence" value="ECO:0007669"/>
    <property type="project" value="InterPro"/>
</dbReference>
<dbReference type="InterPro" id="IPR002208">
    <property type="entry name" value="SecY/SEC61-alpha"/>
</dbReference>
<proteinExistence type="inferred from homology"/>
<keyword evidence="2" id="KW-0472">Membrane</keyword>
<feature type="transmembrane region" description="Helical" evidence="2">
    <location>
        <begin position="12"/>
        <end position="31"/>
    </location>
</feature>
<dbReference type="InterPro" id="IPR023201">
    <property type="entry name" value="SecY_dom_sf"/>
</dbReference>
<accession>A0A2G3E3X9</accession>
<dbReference type="Pfam" id="PF00344">
    <property type="entry name" value="SecY"/>
    <property type="match status" value="1"/>
</dbReference>
<feature type="transmembrane region" description="Helical" evidence="2">
    <location>
        <begin position="132"/>
        <end position="154"/>
    </location>
</feature>
<evidence type="ECO:0000256" key="2">
    <source>
        <dbReference type="SAM" id="Phobius"/>
    </source>
</evidence>
<comment type="caution">
    <text evidence="3">The sequence shown here is derived from an EMBL/GenBank/DDBJ whole genome shotgun (WGS) entry which is preliminary data.</text>
</comment>
<dbReference type="EMBL" id="PDYG01000027">
    <property type="protein sequence ID" value="PHU37860.1"/>
    <property type="molecule type" value="Genomic_DNA"/>
</dbReference>
<dbReference type="AlphaFoldDB" id="A0A2G3E3X9"/>
<sequence>MGNHNSKEHIFLYKFLYTVCTLLVYMLGRHIPLYGIDLSAYRDVELNAQTIFLQSLSGDFNNYSIFILGMWPYMLASMLMLVYMAIKQADKTSQVSPKKVTKLMLMTALIIGAVQAYERLSAYEYRVEGDQLLFTKGIVFLEMIVGMLIVIRLCNQNQKYGLGGRMVIILVNIMDAMFAMFSQHTPKEMIIPAVLGFFDIAIMLILETTEKRIAVQRVSIHNIYAEKNYIAYKLNPAGIMPVMFASAAFMLPQVVFSLIAQFNPDNMMLNQISENIVLTKPLGIIVYLSTIWVLSIVFAIIMIDPKKMSEGLLKAGDSILDIYAGKQTSRYLIGNVIRFSIYSSLILSICLGLPLVLQLYGYMDTTLAMLPSSIMMSTGIWIAFYRESKVYLNLDRYKPIV</sequence>
<dbReference type="RefSeq" id="WP_099385977.1">
    <property type="nucleotide sequence ID" value="NZ_JANSWH010000045.1"/>
</dbReference>